<dbReference type="EMBL" id="BSOJ01000032">
    <property type="protein sequence ID" value="GLR27524.1"/>
    <property type="molecule type" value="Genomic_DNA"/>
</dbReference>
<evidence type="ECO:0000256" key="3">
    <source>
        <dbReference type="RuleBase" id="RU368077"/>
    </source>
</evidence>
<organism evidence="4 5">
    <name type="scientific">Limnobacter litoralis</name>
    <dbReference type="NCBI Taxonomy" id="481366"/>
    <lineage>
        <taxon>Bacteria</taxon>
        <taxon>Pseudomonadati</taxon>
        <taxon>Pseudomonadota</taxon>
        <taxon>Betaproteobacteria</taxon>
        <taxon>Burkholderiales</taxon>
        <taxon>Burkholderiaceae</taxon>
        <taxon>Limnobacter</taxon>
    </lineage>
</organism>
<gene>
    <name evidence="4" type="ORF">GCM10007875_26150</name>
</gene>
<dbReference type="InterPro" id="IPR023214">
    <property type="entry name" value="HAD_sf"/>
</dbReference>
<dbReference type="SFLD" id="SFLDG01129">
    <property type="entry name" value="C1.5:_HAD__Beta-PGM__Phosphata"/>
    <property type="match status" value="1"/>
</dbReference>
<dbReference type="NCBIfam" id="TIGR01493">
    <property type="entry name" value="HAD-SF-IA-v2"/>
    <property type="match status" value="1"/>
</dbReference>
<comment type="catalytic activity">
    <reaction evidence="3">
        <text>an (S)-2-haloacid + H2O = a (2R)-2-hydroxycarboxylate + a halide anion + H(+)</text>
        <dbReference type="Rhea" id="RHEA:11192"/>
        <dbReference type="ChEBI" id="CHEBI:15377"/>
        <dbReference type="ChEBI" id="CHEBI:15378"/>
        <dbReference type="ChEBI" id="CHEBI:16042"/>
        <dbReference type="ChEBI" id="CHEBI:58314"/>
        <dbReference type="ChEBI" id="CHEBI:137405"/>
        <dbReference type="EC" id="3.8.1.2"/>
    </reaction>
</comment>
<dbReference type="PANTHER" id="PTHR43316">
    <property type="entry name" value="HYDROLASE, HALOACID DELAHOGENASE-RELATED"/>
    <property type="match status" value="1"/>
</dbReference>
<dbReference type="NCBIfam" id="TIGR01428">
    <property type="entry name" value="HAD_type_II"/>
    <property type="match status" value="1"/>
</dbReference>
<dbReference type="CDD" id="cd02588">
    <property type="entry name" value="HAD_L2-DEX"/>
    <property type="match status" value="1"/>
</dbReference>
<reference evidence="5" key="1">
    <citation type="journal article" date="2019" name="Int. J. Syst. Evol. Microbiol.">
        <title>The Global Catalogue of Microorganisms (GCM) 10K type strain sequencing project: providing services to taxonomists for standard genome sequencing and annotation.</title>
        <authorList>
            <consortium name="The Broad Institute Genomics Platform"/>
            <consortium name="The Broad Institute Genome Sequencing Center for Infectious Disease"/>
            <person name="Wu L."/>
            <person name="Ma J."/>
        </authorList>
    </citation>
    <scope>NUCLEOTIDE SEQUENCE [LARGE SCALE GENOMIC DNA]</scope>
    <source>
        <strain evidence="5">NBRC 105857</strain>
    </source>
</reference>
<dbReference type="Proteomes" id="UP001156664">
    <property type="component" value="Unassembled WGS sequence"/>
</dbReference>
<dbReference type="Gene3D" id="3.40.50.1000">
    <property type="entry name" value="HAD superfamily/HAD-like"/>
    <property type="match status" value="1"/>
</dbReference>
<dbReference type="Pfam" id="PF00702">
    <property type="entry name" value="Hydrolase"/>
    <property type="match status" value="1"/>
</dbReference>
<dbReference type="InterPro" id="IPR023198">
    <property type="entry name" value="PGP-like_dom2"/>
</dbReference>
<evidence type="ECO:0000256" key="2">
    <source>
        <dbReference type="ARBA" id="ARBA00022801"/>
    </source>
</evidence>
<dbReference type="InterPro" id="IPR051540">
    <property type="entry name" value="S-2-haloacid_dehalogenase"/>
</dbReference>
<dbReference type="Gene3D" id="1.10.150.240">
    <property type="entry name" value="Putative phosphatase, domain 2"/>
    <property type="match status" value="1"/>
</dbReference>
<dbReference type="SUPFAM" id="SSF56784">
    <property type="entry name" value="HAD-like"/>
    <property type="match status" value="1"/>
</dbReference>
<evidence type="ECO:0000313" key="5">
    <source>
        <dbReference type="Proteomes" id="UP001156664"/>
    </source>
</evidence>
<sequence length="241" mass="27234">MVPEPRQAGLNILAFDVFGTVVDWRGSVARETRELCLARGLNINAEKFADAWRNGYAPAMDRVRKGLLPWMKIDQLHRLILDEIIPEFGLESLLEPDRQYLNGCWHRLAPWPDSVDGLTRLKRRFTITTLSNGNFSLLTNMAKNAGLPWDCIVSAELFKHYKPDPETYLGLANLLDVNPEEVMLVASHPSDLRAAKAQGLKTAYVRRPLEMGEGSPLPEVFSGEFDWAVDDFNDLADQLKK</sequence>
<keyword evidence="2 3" id="KW-0378">Hydrolase</keyword>
<comment type="caution">
    <text evidence="4">The sequence shown here is derived from an EMBL/GenBank/DDBJ whole genome shotgun (WGS) entry which is preliminary data.</text>
</comment>
<dbReference type="RefSeq" id="WP_284282346.1">
    <property type="nucleotide sequence ID" value="NZ_BSOJ01000032.1"/>
</dbReference>
<accession>A0ABQ5YTQ4</accession>
<dbReference type="PRINTS" id="PR00413">
    <property type="entry name" value="HADHALOGNASE"/>
</dbReference>
<comment type="similarity">
    <text evidence="1 3">Belongs to the HAD-like hydrolase superfamily. S-2-haloalkanoic acid dehalogenase family.</text>
</comment>
<dbReference type="EC" id="3.8.1.2" evidence="3"/>
<dbReference type="InterPro" id="IPR036412">
    <property type="entry name" value="HAD-like_sf"/>
</dbReference>
<dbReference type="SFLD" id="SFLDS00003">
    <property type="entry name" value="Haloacid_Dehalogenase"/>
    <property type="match status" value="1"/>
</dbReference>
<dbReference type="InterPro" id="IPR006328">
    <property type="entry name" value="2-HAD"/>
</dbReference>
<evidence type="ECO:0000256" key="1">
    <source>
        <dbReference type="ARBA" id="ARBA00008106"/>
    </source>
</evidence>
<dbReference type="InterPro" id="IPR006439">
    <property type="entry name" value="HAD-SF_hydro_IA"/>
</dbReference>
<dbReference type="PANTHER" id="PTHR43316:SF3">
    <property type="entry name" value="HALOACID DEHALOGENASE, TYPE II (AFU_ORTHOLOGUE AFUA_2G07750)-RELATED"/>
    <property type="match status" value="1"/>
</dbReference>
<keyword evidence="5" id="KW-1185">Reference proteome</keyword>
<name>A0ABQ5YTQ4_9BURK</name>
<evidence type="ECO:0000313" key="4">
    <source>
        <dbReference type="EMBL" id="GLR27524.1"/>
    </source>
</evidence>
<comment type="function">
    <text evidence="3">Catalyzes the hydrolytic dehalogenation of small (S)-2-haloalkanoic acids to yield the corresponding (R)-2-hydroxyalkanoic acids.</text>
</comment>
<proteinExistence type="inferred from homology"/>
<protein>
    <recommendedName>
        <fullName evidence="3">(S)-2-haloacid dehalogenase</fullName>
        <ecNumber evidence="3">3.8.1.2</ecNumber>
    </recommendedName>
    <alternativeName>
        <fullName evidence="3">2-haloalkanoic acid dehalogenase</fullName>
    </alternativeName>
    <alternativeName>
        <fullName evidence="3">Halocarboxylic acid halidohydrolase</fullName>
    </alternativeName>
    <alternativeName>
        <fullName evidence="3">L-2-haloacid dehalogenase</fullName>
    </alternativeName>
</protein>